<dbReference type="EMBL" id="JBHRYN010000003">
    <property type="protein sequence ID" value="MFC3700189.1"/>
    <property type="molecule type" value="Genomic_DNA"/>
</dbReference>
<evidence type="ECO:0000313" key="2">
    <source>
        <dbReference type="EMBL" id="MFC3700189.1"/>
    </source>
</evidence>
<dbReference type="SUPFAM" id="SSF55729">
    <property type="entry name" value="Acyl-CoA N-acyltransferases (Nat)"/>
    <property type="match status" value="1"/>
</dbReference>
<keyword evidence="2" id="KW-0012">Acyltransferase</keyword>
<dbReference type="CDD" id="cd04301">
    <property type="entry name" value="NAT_SF"/>
    <property type="match status" value="1"/>
</dbReference>
<dbReference type="RefSeq" id="WP_290280913.1">
    <property type="nucleotide sequence ID" value="NZ_JAUFQI010000001.1"/>
</dbReference>
<dbReference type="Pfam" id="PF00583">
    <property type="entry name" value="Acetyltransf_1"/>
    <property type="match status" value="1"/>
</dbReference>
<dbReference type="GO" id="GO:0016746">
    <property type="term" value="F:acyltransferase activity"/>
    <property type="evidence" value="ECO:0007669"/>
    <property type="project" value="UniProtKB-KW"/>
</dbReference>
<dbReference type="InterPro" id="IPR000182">
    <property type="entry name" value="GNAT_dom"/>
</dbReference>
<sequence>MEFKIRKAEIRDYIDIQEIHSMTNAYSGTLQLPLPSEELWKQKLTNQSPYRHLFVAEVSGKVVAITGLMLEQNVRRKHVGSLGISVHDDYANKGIGTALMTKVIDIADYWMAILRLELTVFDDNKAAIKLYEKLGFKKEGVHKQYAFRNGHYCDVIAMARIKGTV</sequence>
<keyword evidence="2" id="KW-0808">Transferase</keyword>
<dbReference type="PROSITE" id="PS51186">
    <property type="entry name" value="GNAT"/>
    <property type="match status" value="1"/>
</dbReference>
<keyword evidence="3" id="KW-1185">Reference proteome</keyword>
<dbReference type="EC" id="2.3.1.-" evidence="2"/>
<gene>
    <name evidence="2" type="ORF">ACFOND_00950</name>
</gene>
<dbReference type="InterPro" id="IPR016181">
    <property type="entry name" value="Acyl_CoA_acyltransferase"/>
</dbReference>
<dbReference type="PANTHER" id="PTHR43328:SF1">
    <property type="entry name" value="N-ACETYLTRANSFERASE DOMAIN-CONTAINING PROTEIN"/>
    <property type="match status" value="1"/>
</dbReference>
<proteinExistence type="predicted"/>
<name>A0ABV7WPD2_9GAMM</name>
<accession>A0ABV7WPD2</accession>
<dbReference type="Proteomes" id="UP001595710">
    <property type="component" value="Unassembled WGS sequence"/>
</dbReference>
<dbReference type="Gene3D" id="3.40.630.30">
    <property type="match status" value="1"/>
</dbReference>
<reference evidence="3" key="1">
    <citation type="journal article" date="2019" name="Int. J. Syst. Evol. Microbiol.">
        <title>The Global Catalogue of Microorganisms (GCM) 10K type strain sequencing project: providing services to taxonomists for standard genome sequencing and annotation.</title>
        <authorList>
            <consortium name="The Broad Institute Genomics Platform"/>
            <consortium name="The Broad Institute Genome Sequencing Center for Infectious Disease"/>
            <person name="Wu L."/>
            <person name="Ma J."/>
        </authorList>
    </citation>
    <scope>NUCLEOTIDE SEQUENCE [LARGE SCALE GENOMIC DNA]</scope>
    <source>
        <strain evidence="3">CECT 8288</strain>
    </source>
</reference>
<feature type="domain" description="N-acetyltransferase" evidence="1">
    <location>
        <begin position="3"/>
        <end position="159"/>
    </location>
</feature>
<organism evidence="2 3">
    <name type="scientific">Reinekea marina</name>
    <dbReference type="NCBI Taxonomy" id="1310421"/>
    <lineage>
        <taxon>Bacteria</taxon>
        <taxon>Pseudomonadati</taxon>
        <taxon>Pseudomonadota</taxon>
        <taxon>Gammaproteobacteria</taxon>
        <taxon>Oceanospirillales</taxon>
        <taxon>Saccharospirillaceae</taxon>
        <taxon>Reinekea</taxon>
    </lineage>
</organism>
<evidence type="ECO:0000313" key="3">
    <source>
        <dbReference type="Proteomes" id="UP001595710"/>
    </source>
</evidence>
<protein>
    <submittedName>
        <fullName evidence="2">GNAT family N-acetyltransferase</fullName>
        <ecNumber evidence="2">2.3.1.-</ecNumber>
    </submittedName>
</protein>
<dbReference type="PANTHER" id="PTHR43328">
    <property type="entry name" value="ACETYLTRANSFERASE-RELATED"/>
    <property type="match status" value="1"/>
</dbReference>
<evidence type="ECO:0000259" key="1">
    <source>
        <dbReference type="PROSITE" id="PS51186"/>
    </source>
</evidence>
<comment type="caution">
    <text evidence="2">The sequence shown here is derived from an EMBL/GenBank/DDBJ whole genome shotgun (WGS) entry which is preliminary data.</text>
</comment>